<dbReference type="Ensembl" id="ENSACOT00000019184.1">
    <property type="protein sequence ID" value="ENSACOP00000018517.1"/>
    <property type="gene ID" value="ENSACOG00000012767.1"/>
</dbReference>
<dbReference type="InterPro" id="IPR036179">
    <property type="entry name" value="Ig-like_dom_sf"/>
</dbReference>
<evidence type="ECO:0000313" key="6">
    <source>
        <dbReference type="Ensembl" id="ENSACOP00000018517.1"/>
    </source>
</evidence>
<dbReference type="InterPro" id="IPR007110">
    <property type="entry name" value="Ig-like_dom"/>
</dbReference>
<dbReference type="SUPFAM" id="SSF48726">
    <property type="entry name" value="Immunoglobulin"/>
    <property type="match status" value="1"/>
</dbReference>
<comment type="subcellular location">
    <subcellularLocation>
        <location evidence="1">Membrane</location>
    </subcellularLocation>
</comment>
<dbReference type="Proteomes" id="UP000694522">
    <property type="component" value="Unplaced"/>
</dbReference>
<keyword evidence="2" id="KW-0732">Signal</keyword>
<sequence length="207" mass="21584">SCWRPWGWCGAPLLSAGCSTNGAEVIGAVGSSITFHLRSLEGGAAAWSFRDDVIAVVLFGDPPEATFFDDGFKPRLAFPGKGSALTISRLRLEDAGTYTAKSLQVPAVTCAVRNCSAGICRYALRCAASGAGAGNVSYTWSVGSARRHGAVVLVEESALDEPLLTCTAQNPVSSRNVTVASPGSCDCGRRGGCIWSAFSISYPRDLL</sequence>
<accession>A0A8B9G5P7</accession>
<dbReference type="AlphaFoldDB" id="A0A8B9G5P7"/>
<keyword evidence="7" id="KW-1185">Reference proteome</keyword>
<name>A0A8B9G5P7_9PSIT</name>
<dbReference type="InterPro" id="IPR015631">
    <property type="entry name" value="CD2/SLAM_rcpt"/>
</dbReference>
<reference evidence="6" key="2">
    <citation type="submission" date="2025-09" db="UniProtKB">
        <authorList>
            <consortium name="Ensembl"/>
        </authorList>
    </citation>
    <scope>IDENTIFICATION</scope>
</reference>
<reference evidence="6" key="1">
    <citation type="submission" date="2025-08" db="UniProtKB">
        <authorList>
            <consortium name="Ensembl"/>
        </authorList>
    </citation>
    <scope>IDENTIFICATION</scope>
</reference>
<dbReference type="InterPro" id="IPR013783">
    <property type="entry name" value="Ig-like_fold"/>
</dbReference>
<organism evidence="6 7">
    <name type="scientific">Amazona collaria</name>
    <name type="common">yellow-billed parrot</name>
    <dbReference type="NCBI Taxonomy" id="241587"/>
    <lineage>
        <taxon>Eukaryota</taxon>
        <taxon>Metazoa</taxon>
        <taxon>Chordata</taxon>
        <taxon>Craniata</taxon>
        <taxon>Vertebrata</taxon>
        <taxon>Euteleostomi</taxon>
        <taxon>Archelosauria</taxon>
        <taxon>Archosauria</taxon>
        <taxon>Dinosauria</taxon>
        <taxon>Saurischia</taxon>
        <taxon>Theropoda</taxon>
        <taxon>Coelurosauria</taxon>
        <taxon>Aves</taxon>
        <taxon>Neognathae</taxon>
        <taxon>Neoaves</taxon>
        <taxon>Telluraves</taxon>
        <taxon>Australaves</taxon>
        <taxon>Psittaciformes</taxon>
        <taxon>Psittacidae</taxon>
        <taxon>Amazona</taxon>
    </lineage>
</organism>
<dbReference type="PANTHER" id="PTHR12080">
    <property type="entry name" value="SIGNALING LYMPHOCYTIC ACTIVATION MOLECULE"/>
    <property type="match status" value="1"/>
</dbReference>
<evidence type="ECO:0000259" key="5">
    <source>
        <dbReference type="PROSITE" id="PS50835"/>
    </source>
</evidence>
<evidence type="ECO:0000256" key="2">
    <source>
        <dbReference type="ARBA" id="ARBA00022729"/>
    </source>
</evidence>
<evidence type="ECO:0000256" key="1">
    <source>
        <dbReference type="ARBA" id="ARBA00004370"/>
    </source>
</evidence>
<dbReference type="PROSITE" id="PS50835">
    <property type="entry name" value="IG_LIKE"/>
    <property type="match status" value="1"/>
</dbReference>
<evidence type="ECO:0000256" key="3">
    <source>
        <dbReference type="ARBA" id="ARBA00023136"/>
    </source>
</evidence>
<dbReference type="PANTHER" id="PTHR12080:SF55">
    <property type="entry name" value="LYMPHOCYTE FUNCTION-ASSOCIATED ANTIGEN 3"/>
    <property type="match status" value="1"/>
</dbReference>
<evidence type="ECO:0000313" key="7">
    <source>
        <dbReference type="Proteomes" id="UP000694522"/>
    </source>
</evidence>
<proteinExistence type="predicted"/>
<feature type="domain" description="Ig-like" evidence="5">
    <location>
        <begin position="106"/>
        <end position="178"/>
    </location>
</feature>
<keyword evidence="4" id="KW-0325">Glycoprotein</keyword>
<keyword evidence="3" id="KW-0472">Membrane</keyword>
<dbReference type="GO" id="GO:0016020">
    <property type="term" value="C:membrane"/>
    <property type="evidence" value="ECO:0007669"/>
    <property type="project" value="UniProtKB-SubCell"/>
</dbReference>
<protein>
    <recommendedName>
        <fullName evidence="5">Ig-like domain-containing protein</fullName>
    </recommendedName>
</protein>
<dbReference type="Gene3D" id="2.60.40.10">
    <property type="entry name" value="Immunoglobulins"/>
    <property type="match status" value="2"/>
</dbReference>
<evidence type="ECO:0000256" key="4">
    <source>
        <dbReference type="ARBA" id="ARBA00023180"/>
    </source>
</evidence>